<name>A0A934N3Z5_9BACT</name>
<comment type="caution">
    <text evidence="2">The sequence shown here is derived from an EMBL/GenBank/DDBJ whole genome shotgun (WGS) entry which is preliminary data.</text>
</comment>
<dbReference type="PANTHER" id="PTHR10803:SF31">
    <property type="entry name" value="ATPASE RV3679-RELATED"/>
    <property type="match status" value="1"/>
</dbReference>
<dbReference type="PANTHER" id="PTHR10803">
    <property type="entry name" value="ARSENICAL PUMP-DRIVING ATPASE ARSENITE-TRANSLOCATING ATPASE"/>
    <property type="match status" value="1"/>
</dbReference>
<dbReference type="InterPro" id="IPR002586">
    <property type="entry name" value="CobQ/CobB/MinD/ParA_Nub-bd_dom"/>
</dbReference>
<dbReference type="EMBL" id="JAEKNS010000100">
    <property type="protein sequence ID" value="MBJ7595131.1"/>
    <property type="molecule type" value="Genomic_DNA"/>
</dbReference>
<dbReference type="RefSeq" id="WP_337311950.1">
    <property type="nucleotide sequence ID" value="NZ_JAEKNS010000100.1"/>
</dbReference>
<organism evidence="2 3">
    <name type="scientific">Candidatus Aeolococcus gillhamiae</name>
    <dbReference type="NCBI Taxonomy" id="3127015"/>
    <lineage>
        <taxon>Bacteria</taxon>
        <taxon>Bacillati</taxon>
        <taxon>Candidatus Dormiibacterota</taxon>
        <taxon>Candidatus Dormibacteria</taxon>
        <taxon>Candidatus Aeolococcales</taxon>
        <taxon>Candidatus Aeolococcaceae</taxon>
        <taxon>Candidatus Aeolococcus</taxon>
    </lineage>
</organism>
<accession>A0A934N3Z5</accession>
<dbReference type="GO" id="GO:0005524">
    <property type="term" value="F:ATP binding"/>
    <property type="evidence" value="ECO:0007669"/>
    <property type="project" value="InterPro"/>
</dbReference>
<gene>
    <name evidence="2" type="ORF">JF886_09770</name>
</gene>
<reference evidence="2 3" key="1">
    <citation type="submission" date="2020-10" db="EMBL/GenBank/DDBJ databases">
        <title>Ca. Dormibacterota MAGs.</title>
        <authorList>
            <person name="Montgomery K."/>
        </authorList>
    </citation>
    <scope>NUCLEOTIDE SEQUENCE [LARGE SCALE GENOMIC DNA]</scope>
    <source>
        <strain evidence="2">SC8812_S17_18</strain>
    </source>
</reference>
<protein>
    <submittedName>
        <fullName evidence="2">ArsA family ATPase</fullName>
    </submittedName>
</protein>
<evidence type="ECO:0000313" key="2">
    <source>
        <dbReference type="EMBL" id="MBJ7595131.1"/>
    </source>
</evidence>
<dbReference type="Pfam" id="PF01656">
    <property type="entry name" value="CbiA"/>
    <property type="match status" value="1"/>
</dbReference>
<dbReference type="SUPFAM" id="SSF52540">
    <property type="entry name" value="P-loop containing nucleoside triphosphate hydrolases"/>
    <property type="match status" value="1"/>
</dbReference>
<evidence type="ECO:0000313" key="3">
    <source>
        <dbReference type="Proteomes" id="UP000606991"/>
    </source>
</evidence>
<dbReference type="GO" id="GO:0016887">
    <property type="term" value="F:ATP hydrolysis activity"/>
    <property type="evidence" value="ECO:0007669"/>
    <property type="project" value="InterPro"/>
</dbReference>
<evidence type="ECO:0000259" key="1">
    <source>
        <dbReference type="Pfam" id="PF01656"/>
    </source>
</evidence>
<sequence length="344" mass="37087">MAATPPRCSRRRVLPARKTASAVQAGLLDELLSRRIIFVAGKGGTGKTTVSAALCLLAARRGKEVLGVEVDAKGELAAALGSKGSSFKAELVQPGVSVLALHAEESFQEYLRIYFKVPRLARITPLSKVFDFIATAVPGPRDMLVTGKIAFEERRRDQAKRPVWDLIVADCSASGHILAQLRAARSMLELVRGGLIRSQIEWIDSVISDARRTTAVLTALPEEMPVVETIELSRAIAKQRTVHVGLCVLNRMPPEPLPAAARRVLADLATADADVRAKVPGVAHIGADLELGERLYRSAQAQERHLRTEIDMPVVPVPLLALRTGLATSRAVADALRDSCGGRE</sequence>
<dbReference type="Proteomes" id="UP000606991">
    <property type="component" value="Unassembled WGS sequence"/>
</dbReference>
<dbReference type="Gene3D" id="3.40.50.300">
    <property type="entry name" value="P-loop containing nucleotide triphosphate hydrolases"/>
    <property type="match status" value="1"/>
</dbReference>
<dbReference type="AlphaFoldDB" id="A0A934N3Z5"/>
<dbReference type="InterPro" id="IPR027417">
    <property type="entry name" value="P-loop_NTPase"/>
</dbReference>
<dbReference type="InterPro" id="IPR016300">
    <property type="entry name" value="ATPase_ArsA/GET3"/>
</dbReference>
<proteinExistence type="predicted"/>
<feature type="domain" description="CobQ/CobB/MinD/ParA nucleotide binding" evidence="1">
    <location>
        <begin position="36"/>
        <end position="188"/>
    </location>
</feature>